<evidence type="ECO:0000259" key="2">
    <source>
        <dbReference type="PROSITE" id="PS51704"/>
    </source>
</evidence>
<keyword evidence="4" id="KW-1185">Reference proteome</keyword>
<organism evidence="3 4">
    <name type="scientific">Sphingobacterium griseoflavum</name>
    <dbReference type="NCBI Taxonomy" id="1474952"/>
    <lineage>
        <taxon>Bacteria</taxon>
        <taxon>Pseudomonadati</taxon>
        <taxon>Bacteroidota</taxon>
        <taxon>Sphingobacteriia</taxon>
        <taxon>Sphingobacteriales</taxon>
        <taxon>Sphingobacteriaceae</taxon>
        <taxon>Sphingobacterium</taxon>
    </lineage>
</organism>
<keyword evidence="1" id="KW-0732">Signal</keyword>
<proteinExistence type="predicted"/>
<feature type="signal peptide" evidence="1">
    <location>
        <begin position="1"/>
        <end position="22"/>
    </location>
</feature>
<dbReference type="PANTHER" id="PTHR46320:SF1">
    <property type="entry name" value="GLYCEROPHOSPHODIESTER PHOSPHODIESTERASE 1"/>
    <property type="match status" value="1"/>
</dbReference>
<evidence type="ECO:0000313" key="4">
    <source>
        <dbReference type="Proteomes" id="UP000620550"/>
    </source>
</evidence>
<gene>
    <name evidence="3" type="ORF">GCM10017764_00160</name>
</gene>
<dbReference type="EMBL" id="BNAF01000001">
    <property type="protein sequence ID" value="GHE23048.1"/>
    <property type="molecule type" value="Genomic_DNA"/>
</dbReference>
<dbReference type="PROSITE" id="PS51257">
    <property type="entry name" value="PROKAR_LIPOPROTEIN"/>
    <property type="match status" value="1"/>
</dbReference>
<evidence type="ECO:0000313" key="3">
    <source>
        <dbReference type="EMBL" id="GHE23048.1"/>
    </source>
</evidence>
<reference evidence="4" key="1">
    <citation type="journal article" date="2019" name="Int. J. Syst. Evol. Microbiol.">
        <title>The Global Catalogue of Microorganisms (GCM) 10K type strain sequencing project: providing services to taxonomists for standard genome sequencing and annotation.</title>
        <authorList>
            <consortium name="The Broad Institute Genomics Platform"/>
            <consortium name="The Broad Institute Genome Sequencing Center for Infectious Disease"/>
            <person name="Wu L."/>
            <person name="Ma J."/>
        </authorList>
    </citation>
    <scope>NUCLEOTIDE SEQUENCE [LARGE SCALE GENOMIC DNA]</scope>
    <source>
        <strain evidence="4">CGMCC 1.12966</strain>
    </source>
</reference>
<dbReference type="Proteomes" id="UP000620550">
    <property type="component" value="Unassembled WGS sequence"/>
</dbReference>
<dbReference type="SUPFAM" id="SSF51695">
    <property type="entry name" value="PLC-like phosphodiesterases"/>
    <property type="match status" value="1"/>
</dbReference>
<sequence>MKIRLKFIICALCILSTTACFRTNGTADLGHLGKHNQIFNFAGVEDLHKFLTYSDKRVPLVSAHRGGPDLDYPENALETFQRVAYKTPSIIECDIALSKDSVLVLMHDETLDRTTTGKGNTIHKTLEELKKLRLKDTQGNLTSYQIPTLEEALAWGKGKVIFTLDIKRNVPYRLVVDAIRKTHAEAYVALITYNVNQAALVNNLAPDLMISASIRNADDLIRLNDADVPDTRILAFIGTKEADRQLTDLLHQHGILCILGTMGNLDRQAETRGDQLYAEFIERGADILSTDRPVQAAKSLQYYIRKRGLSSPYID</sequence>
<dbReference type="PANTHER" id="PTHR46320">
    <property type="entry name" value="GLYCEROPHOSPHODIESTER PHOSPHODIESTERASE 1"/>
    <property type="match status" value="1"/>
</dbReference>
<dbReference type="InterPro" id="IPR017946">
    <property type="entry name" value="PLC-like_Pdiesterase_TIM-brl"/>
</dbReference>
<protein>
    <submittedName>
        <fullName evidence="3">Glycerophosphoryl diester phosphodiesterase</fullName>
    </submittedName>
</protein>
<dbReference type="CDD" id="cd08566">
    <property type="entry name" value="GDPD_AtGDE_like"/>
    <property type="match status" value="1"/>
</dbReference>
<feature type="chain" id="PRO_5045513918" evidence="1">
    <location>
        <begin position="23"/>
        <end position="315"/>
    </location>
</feature>
<dbReference type="Pfam" id="PF03009">
    <property type="entry name" value="GDPD"/>
    <property type="match status" value="1"/>
</dbReference>
<feature type="domain" description="GP-PDE" evidence="2">
    <location>
        <begin position="59"/>
        <end position="300"/>
    </location>
</feature>
<evidence type="ECO:0000256" key="1">
    <source>
        <dbReference type="SAM" id="SignalP"/>
    </source>
</evidence>
<dbReference type="Gene3D" id="3.20.20.190">
    <property type="entry name" value="Phosphatidylinositol (PI) phosphodiesterase"/>
    <property type="match status" value="1"/>
</dbReference>
<dbReference type="InterPro" id="IPR030395">
    <property type="entry name" value="GP_PDE_dom"/>
</dbReference>
<name>A0ABQ3HRU6_9SPHI</name>
<comment type="caution">
    <text evidence="3">The sequence shown here is derived from an EMBL/GenBank/DDBJ whole genome shotgun (WGS) entry which is preliminary data.</text>
</comment>
<accession>A0ABQ3HRU6</accession>
<dbReference type="PROSITE" id="PS51704">
    <property type="entry name" value="GP_PDE"/>
    <property type="match status" value="1"/>
</dbReference>
<dbReference type="RefSeq" id="WP_189624564.1">
    <property type="nucleotide sequence ID" value="NZ_BNAF01000001.1"/>
</dbReference>